<dbReference type="InterPro" id="IPR001611">
    <property type="entry name" value="Leu-rich_rpt"/>
</dbReference>
<dbReference type="InterPro" id="IPR045060">
    <property type="entry name" value="Phe-tRNA-ligase_IIc_bsu"/>
</dbReference>
<reference evidence="3" key="1">
    <citation type="submission" date="2022-03" db="EMBL/GenBank/DDBJ databases">
        <authorList>
            <person name="Martin H S."/>
        </authorList>
    </citation>
    <scope>NUCLEOTIDE SEQUENCE</scope>
</reference>
<evidence type="ECO:0000259" key="2">
    <source>
        <dbReference type="SMART" id="SM00873"/>
    </source>
</evidence>
<dbReference type="InterPro" id="IPR020825">
    <property type="entry name" value="Phe-tRNA_synthase-like_B3/B4"/>
</dbReference>
<sequence>MPNYVARALPGLKNFDIGDNQLKVIPGEISNLTKLKELNLKGNKLSDKRLMKLVDQCRTKQIVDYIREHCPKSDQSQPAGKGKNKKGKKQEEPQPDEICSLCHSLKILHVEDDTIRVKIIESEVAAVRPYILCCIVNDLNITDELFKKFIQLQTKLHDTVCEKRNMATIATHDLSKIAPGDLIARQFTGEQLFQQLIAEAEALRKEKKRNVYSGIHKYLYLLEGKPKYPCLEDASGKVISFPPITNSEDTKMSSASKSMFVEVTSNVSLSACKNAMDKFLEECLLLGIGQESDANDGFHLLTVQQVTVVDTEGNLKSVYPSRTDCVYNGSNIKVYRLSKK</sequence>
<accession>A0ABN8IB65</accession>
<dbReference type="EMBL" id="OW152832">
    <property type="protein sequence ID" value="CAH2052653.1"/>
    <property type="molecule type" value="Genomic_DNA"/>
</dbReference>
<dbReference type="Gene3D" id="3.50.40.10">
    <property type="entry name" value="Phenylalanyl-trna Synthetase, Chain B, domain 3"/>
    <property type="match status" value="1"/>
</dbReference>
<evidence type="ECO:0000256" key="1">
    <source>
        <dbReference type="SAM" id="MobiDB-lite"/>
    </source>
</evidence>
<gene>
    <name evidence="3" type="ORF">IPOD504_LOCUS8320</name>
</gene>
<protein>
    <recommendedName>
        <fullName evidence="2">B3/B4 tRNA-binding domain-containing protein</fullName>
    </recommendedName>
</protein>
<dbReference type="SUPFAM" id="SSF52047">
    <property type="entry name" value="RNI-like"/>
    <property type="match status" value="1"/>
</dbReference>
<dbReference type="Proteomes" id="UP000837857">
    <property type="component" value="Chromosome 20"/>
</dbReference>
<feature type="non-terminal residue" evidence="3">
    <location>
        <position position="1"/>
    </location>
</feature>
<dbReference type="InterPro" id="IPR032675">
    <property type="entry name" value="LRR_dom_sf"/>
</dbReference>
<dbReference type="Gene3D" id="3.80.10.10">
    <property type="entry name" value="Ribonuclease Inhibitor"/>
    <property type="match status" value="1"/>
</dbReference>
<feature type="domain" description="B3/B4 tRNA-binding" evidence="2">
    <location>
        <begin position="127"/>
        <end position="288"/>
    </location>
</feature>
<dbReference type="InterPro" id="IPR005146">
    <property type="entry name" value="B3/B4_tRNA-bd"/>
</dbReference>
<feature type="region of interest" description="Disordered" evidence="1">
    <location>
        <begin position="71"/>
        <end position="94"/>
    </location>
</feature>
<proteinExistence type="predicted"/>
<dbReference type="SMART" id="SM00873">
    <property type="entry name" value="B3_4"/>
    <property type="match status" value="1"/>
</dbReference>
<evidence type="ECO:0000313" key="4">
    <source>
        <dbReference type="Proteomes" id="UP000837857"/>
    </source>
</evidence>
<organism evidence="3 4">
    <name type="scientific">Iphiclides podalirius</name>
    <name type="common">scarce swallowtail</name>
    <dbReference type="NCBI Taxonomy" id="110791"/>
    <lineage>
        <taxon>Eukaryota</taxon>
        <taxon>Metazoa</taxon>
        <taxon>Ecdysozoa</taxon>
        <taxon>Arthropoda</taxon>
        <taxon>Hexapoda</taxon>
        <taxon>Insecta</taxon>
        <taxon>Pterygota</taxon>
        <taxon>Neoptera</taxon>
        <taxon>Endopterygota</taxon>
        <taxon>Lepidoptera</taxon>
        <taxon>Glossata</taxon>
        <taxon>Ditrysia</taxon>
        <taxon>Papilionoidea</taxon>
        <taxon>Papilionidae</taxon>
        <taxon>Papilioninae</taxon>
        <taxon>Iphiclides</taxon>
    </lineage>
</organism>
<keyword evidence="4" id="KW-1185">Reference proteome</keyword>
<dbReference type="Pfam" id="PF13855">
    <property type="entry name" value="LRR_8"/>
    <property type="match status" value="1"/>
</dbReference>
<name>A0ABN8IB65_9NEOP</name>
<dbReference type="PANTHER" id="PTHR10947:SF3">
    <property type="entry name" value="LEUCINE-RICH REPEAT-CONTAINING PROTEIN 47"/>
    <property type="match status" value="1"/>
</dbReference>
<evidence type="ECO:0000313" key="3">
    <source>
        <dbReference type="EMBL" id="CAH2052653.1"/>
    </source>
</evidence>
<dbReference type="PANTHER" id="PTHR10947">
    <property type="entry name" value="PHENYLALANYL-TRNA SYNTHETASE BETA CHAIN AND LEUCINE-RICH REPEAT-CONTAINING PROTEIN 47"/>
    <property type="match status" value="1"/>
</dbReference>